<organism evidence="3 4">
    <name type="scientific">Pseudomonas mangrovi</name>
    <dbReference type="NCBI Taxonomy" id="2161748"/>
    <lineage>
        <taxon>Bacteria</taxon>
        <taxon>Pseudomonadati</taxon>
        <taxon>Pseudomonadota</taxon>
        <taxon>Gammaproteobacteria</taxon>
        <taxon>Pseudomonadales</taxon>
        <taxon>Pseudomonadaceae</taxon>
        <taxon>Pseudomonas</taxon>
    </lineage>
</organism>
<protein>
    <submittedName>
        <fullName evidence="3">Glutathione S-transferase</fullName>
    </submittedName>
</protein>
<reference evidence="3 4" key="1">
    <citation type="submission" date="2018-04" db="EMBL/GenBank/DDBJ databases">
        <title>Pseudomonas sp. nov., isolated from mangrove soil.</title>
        <authorList>
            <person name="Chen C."/>
        </authorList>
    </citation>
    <scope>NUCLEOTIDE SEQUENCE [LARGE SCALE GENOMIC DNA]</scope>
    <source>
        <strain evidence="3 4">TC-11</strain>
    </source>
</reference>
<sequence length="218" mass="24577">MLKLYGFAVSNYFNMVRLALLEKELPFEIVNVLGRQDESFKSLSPRGKVPCLVTEQGSMSETSVILEYIEETQGGRPLLPADPFQRAQVRALMREIELYIELPARACYPEVFFGGKVDPAIRQKARDELFAGIDALKRHGRFAPYVAGDQFSLADLYFLYSVDLAVVVAAKAFDTDVLADWPQARALFELLKANPHVQKIEEDKQQEMAAFLAKVRGK</sequence>
<dbReference type="Pfam" id="PF13417">
    <property type="entry name" value="GST_N_3"/>
    <property type="match status" value="1"/>
</dbReference>
<dbReference type="InterPro" id="IPR040079">
    <property type="entry name" value="Glutathione_S-Trfase"/>
</dbReference>
<feature type="domain" description="GST N-terminal" evidence="1">
    <location>
        <begin position="1"/>
        <end position="77"/>
    </location>
</feature>
<dbReference type="SFLD" id="SFLDG00358">
    <property type="entry name" value="Main_(cytGST)"/>
    <property type="match status" value="1"/>
</dbReference>
<dbReference type="PROSITE" id="PS50404">
    <property type="entry name" value="GST_NTER"/>
    <property type="match status" value="1"/>
</dbReference>
<feature type="domain" description="GST C-terminal" evidence="2">
    <location>
        <begin position="82"/>
        <end position="211"/>
    </location>
</feature>
<dbReference type="PANTHER" id="PTHR43968:SF6">
    <property type="entry name" value="GLUTATHIONE S-TRANSFERASE OMEGA"/>
    <property type="match status" value="1"/>
</dbReference>
<evidence type="ECO:0000259" key="2">
    <source>
        <dbReference type="PROSITE" id="PS50405"/>
    </source>
</evidence>
<gene>
    <name evidence="3" type="ORF">DBO85_17080</name>
</gene>
<evidence type="ECO:0000259" key="1">
    <source>
        <dbReference type="PROSITE" id="PS50404"/>
    </source>
</evidence>
<dbReference type="SUPFAM" id="SSF47616">
    <property type="entry name" value="GST C-terminal domain-like"/>
    <property type="match status" value="1"/>
</dbReference>
<dbReference type="InterPro" id="IPR036249">
    <property type="entry name" value="Thioredoxin-like_sf"/>
</dbReference>
<keyword evidence="4" id="KW-1185">Reference proteome</keyword>
<dbReference type="OrthoDB" id="5242791at2"/>
<name>A0A2T5P5I2_9PSED</name>
<keyword evidence="3" id="KW-0808">Transferase</keyword>
<dbReference type="PROSITE" id="PS50405">
    <property type="entry name" value="GST_CTER"/>
    <property type="match status" value="1"/>
</dbReference>
<dbReference type="GO" id="GO:0005737">
    <property type="term" value="C:cytoplasm"/>
    <property type="evidence" value="ECO:0007669"/>
    <property type="project" value="TreeGrafter"/>
</dbReference>
<dbReference type="PANTHER" id="PTHR43968">
    <property type="match status" value="1"/>
</dbReference>
<evidence type="ECO:0000313" key="4">
    <source>
        <dbReference type="Proteomes" id="UP000244064"/>
    </source>
</evidence>
<dbReference type="Pfam" id="PF13410">
    <property type="entry name" value="GST_C_2"/>
    <property type="match status" value="1"/>
</dbReference>
<accession>A0A2T5P5I2</accession>
<dbReference type="Gene3D" id="1.20.1050.10">
    <property type="match status" value="1"/>
</dbReference>
<dbReference type="GO" id="GO:0016740">
    <property type="term" value="F:transferase activity"/>
    <property type="evidence" value="ECO:0007669"/>
    <property type="project" value="UniProtKB-KW"/>
</dbReference>
<evidence type="ECO:0000313" key="3">
    <source>
        <dbReference type="EMBL" id="PTU72964.1"/>
    </source>
</evidence>
<dbReference type="Proteomes" id="UP000244064">
    <property type="component" value="Unassembled WGS sequence"/>
</dbReference>
<proteinExistence type="predicted"/>
<dbReference type="SUPFAM" id="SSF52833">
    <property type="entry name" value="Thioredoxin-like"/>
    <property type="match status" value="1"/>
</dbReference>
<dbReference type="InterPro" id="IPR036282">
    <property type="entry name" value="Glutathione-S-Trfase_C_sf"/>
</dbReference>
<dbReference type="InterPro" id="IPR004045">
    <property type="entry name" value="Glutathione_S-Trfase_N"/>
</dbReference>
<comment type="caution">
    <text evidence="3">The sequence shown here is derived from an EMBL/GenBank/DDBJ whole genome shotgun (WGS) entry which is preliminary data.</text>
</comment>
<dbReference type="RefSeq" id="WP_108108673.1">
    <property type="nucleotide sequence ID" value="NZ_QASN01000021.1"/>
</dbReference>
<dbReference type="CDD" id="cd00570">
    <property type="entry name" value="GST_N_family"/>
    <property type="match status" value="1"/>
</dbReference>
<dbReference type="InterPro" id="IPR010987">
    <property type="entry name" value="Glutathione-S-Trfase_C-like"/>
</dbReference>
<dbReference type="Gene3D" id="3.40.30.10">
    <property type="entry name" value="Glutaredoxin"/>
    <property type="match status" value="1"/>
</dbReference>
<dbReference type="AlphaFoldDB" id="A0A2T5P5I2"/>
<dbReference type="SFLD" id="SFLDS00019">
    <property type="entry name" value="Glutathione_Transferase_(cytos"/>
    <property type="match status" value="1"/>
</dbReference>
<dbReference type="InterPro" id="IPR050983">
    <property type="entry name" value="GST_Omega/HSP26"/>
</dbReference>
<dbReference type="EMBL" id="QASN01000021">
    <property type="protein sequence ID" value="PTU72964.1"/>
    <property type="molecule type" value="Genomic_DNA"/>
</dbReference>